<keyword evidence="3" id="KW-1185">Reference proteome</keyword>
<gene>
    <name evidence="2" type="ORF">VNI00_004704</name>
</gene>
<evidence type="ECO:0000313" key="2">
    <source>
        <dbReference type="EMBL" id="KAK7051204.1"/>
    </source>
</evidence>
<comment type="caution">
    <text evidence="2">The sequence shown here is derived from an EMBL/GenBank/DDBJ whole genome shotgun (WGS) entry which is preliminary data.</text>
</comment>
<evidence type="ECO:0000313" key="3">
    <source>
        <dbReference type="Proteomes" id="UP001383192"/>
    </source>
</evidence>
<protein>
    <recommendedName>
        <fullName evidence="4">F-box domain-containing protein</fullName>
    </recommendedName>
</protein>
<accession>A0AAW0DEU9</accession>
<dbReference type="AlphaFoldDB" id="A0AAW0DEU9"/>
<dbReference type="Proteomes" id="UP001383192">
    <property type="component" value="Unassembled WGS sequence"/>
</dbReference>
<evidence type="ECO:0008006" key="4">
    <source>
        <dbReference type="Google" id="ProtNLM"/>
    </source>
</evidence>
<organism evidence="2 3">
    <name type="scientific">Paramarasmius palmivorus</name>
    <dbReference type="NCBI Taxonomy" id="297713"/>
    <lineage>
        <taxon>Eukaryota</taxon>
        <taxon>Fungi</taxon>
        <taxon>Dikarya</taxon>
        <taxon>Basidiomycota</taxon>
        <taxon>Agaricomycotina</taxon>
        <taxon>Agaricomycetes</taxon>
        <taxon>Agaricomycetidae</taxon>
        <taxon>Agaricales</taxon>
        <taxon>Marasmiineae</taxon>
        <taxon>Marasmiaceae</taxon>
        <taxon>Paramarasmius</taxon>
    </lineage>
</organism>
<name>A0AAW0DEU9_9AGAR</name>
<feature type="region of interest" description="Disordered" evidence="1">
    <location>
        <begin position="107"/>
        <end position="132"/>
    </location>
</feature>
<sequence length="740" mass="82554">MDHEKAPLLNENPPIVLPVHLVPSSEERRVARRRKFWKHVAIFLTIFTVWKLGKMAFRGYHHHQHYHHGYSGLGEWDWADDGHEIDPEDGDGFPWPPEFTIDHCAEWPEPPGSPDHHRPTHPHGVNEGHPRSTVSTFKLPVSSDVLFLFARGPWSAGKVNIRQGDEQGDDVIVNVETKWYGPRALLDSVQVCKVRRDPVEQHGIGIVSTRKKIPPGRHHHHRVEFTLDVILPASKSKKEPLEIKDFRAYLPIFSYNIADLAKSVLFDFFELRGSVSTVFAESLAAESTSIISHVGSITGNFSTSSSLKLVSDNGNIRANISLFNDDEDDEWTEAELKTSNAAIGSNIYLYTTSSDTGGHFRVKSTTATGSTHIKVPTAPSDSTLDMNVHGSVGAIDVALHETYEGAFGVSTSGLSKASVIEPEEKGNRKVEYSQVSRGNIRGNVWVADDEEKGKERGSVELSNSLGNIIAYLTMPPKLPRSKLARNAATKRRPRAGNNTTSTVTKPRAQFLDLPRELQRLILNALPSWQDKLSLIIACHKLYDALRNDVIIAQIAYVSATGCFGLSEDVNSKRWVKNQAGEKVSENFSIPALKPIVFPGQTSIVNGQLKVAVRLPKLPSTAEYKRGQLIIERNEVWIHEPVKNGRIDYWLFWDTFCKGKSIKMTGQIARQHLDCNECHNTRSICPGCGGVSMRWEDHFTSCGWDMPCPACVGAGVAYEAKSIQHDEKALEELWKELELIM</sequence>
<evidence type="ECO:0000256" key="1">
    <source>
        <dbReference type="SAM" id="MobiDB-lite"/>
    </source>
</evidence>
<reference evidence="2 3" key="1">
    <citation type="submission" date="2024-01" db="EMBL/GenBank/DDBJ databases">
        <title>A draft genome for a cacao thread blight-causing isolate of Paramarasmius palmivorus.</title>
        <authorList>
            <person name="Baruah I.K."/>
            <person name="Bukari Y."/>
            <person name="Amoako-Attah I."/>
            <person name="Meinhardt L.W."/>
            <person name="Bailey B.A."/>
            <person name="Cohen S.P."/>
        </authorList>
    </citation>
    <scope>NUCLEOTIDE SEQUENCE [LARGE SCALE GENOMIC DNA]</scope>
    <source>
        <strain evidence="2 3">GH-12</strain>
    </source>
</reference>
<dbReference type="EMBL" id="JAYKXP010000013">
    <property type="protein sequence ID" value="KAK7051204.1"/>
    <property type="molecule type" value="Genomic_DNA"/>
</dbReference>
<proteinExistence type="predicted"/>